<dbReference type="PROSITE" id="PS00070">
    <property type="entry name" value="ALDEHYDE_DEHYDR_CYS"/>
    <property type="match status" value="1"/>
</dbReference>
<dbReference type="PANTHER" id="PTHR42862">
    <property type="entry name" value="DELTA-1-PYRROLINE-5-CARBOXYLATE DEHYDROGENASE 1, ISOFORM A-RELATED"/>
    <property type="match status" value="1"/>
</dbReference>
<dbReference type="Gene3D" id="3.40.309.10">
    <property type="entry name" value="Aldehyde Dehydrogenase, Chain A, domain 2"/>
    <property type="match status" value="1"/>
</dbReference>
<dbReference type="PANTHER" id="PTHR42862:SF1">
    <property type="entry name" value="DELTA-1-PYRROLINE-5-CARBOXYLATE DEHYDROGENASE 2, ISOFORM A-RELATED"/>
    <property type="match status" value="1"/>
</dbReference>
<dbReference type="InterPro" id="IPR050485">
    <property type="entry name" value="Proline_metab_enzyme"/>
</dbReference>
<evidence type="ECO:0000256" key="1">
    <source>
        <dbReference type="ARBA" id="ARBA00004786"/>
    </source>
</evidence>
<dbReference type="RefSeq" id="WP_141916625.1">
    <property type="nucleotide sequence ID" value="NZ_BAAAYS010000003.1"/>
</dbReference>
<accession>A0A543I707</accession>
<dbReference type="InterPro" id="IPR025703">
    <property type="entry name" value="Bifunct_PutA"/>
</dbReference>
<dbReference type="InterPro" id="IPR016160">
    <property type="entry name" value="Ald_DH_CS_CYS"/>
</dbReference>
<dbReference type="GO" id="GO:0003842">
    <property type="term" value="F:L-glutamate gamma-semialdehyde dehydrogenase activity"/>
    <property type="evidence" value="ECO:0007669"/>
    <property type="project" value="UniProtKB-EC"/>
</dbReference>
<name>A0A543I707_9MICO</name>
<gene>
    <name evidence="10" type="ORF">FB466_1226</name>
</gene>
<feature type="domain" description="Aldehyde dehydrogenase" evidence="8">
    <location>
        <begin position="512"/>
        <end position="931"/>
    </location>
</feature>
<dbReference type="InterPro" id="IPR016163">
    <property type="entry name" value="Ald_DH_C"/>
</dbReference>
<organism evidence="10 11">
    <name type="scientific">Klugiella xanthotipulae</name>
    <dbReference type="NCBI Taxonomy" id="244735"/>
    <lineage>
        <taxon>Bacteria</taxon>
        <taxon>Bacillati</taxon>
        <taxon>Actinomycetota</taxon>
        <taxon>Actinomycetes</taxon>
        <taxon>Micrococcales</taxon>
        <taxon>Microbacteriaceae</taxon>
        <taxon>Klugiella</taxon>
    </lineage>
</organism>
<dbReference type="InterPro" id="IPR015590">
    <property type="entry name" value="Aldehyde_DH_dom"/>
</dbReference>
<dbReference type="InterPro" id="IPR016161">
    <property type="entry name" value="Ald_DH/histidinol_DH"/>
</dbReference>
<dbReference type="InterPro" id="IPR016162">
    <property type="entry name" value="Ald_DH_N"/>
</dbReference>
<comment type="caution">
    <text evidence="10">The sequence shown here is derived from an EMBL/GenBank/DDBJ whole genome shotgun (WGS) entry which is preliminary data.</text>
</comment>
<evidence type="ECO:0000256" key="3">
    <source>
        <dbReference type="ARBA" id="ARBA00023002"/>
    </source>
</evidence>
<evidence type="ECO:0000256" key="7">
    <source>
        <dbReference type="SAM" id="MobiDB-lite"/>
    </source>
</evidence>
<dbReference type="InterPro" id="IPR002872">
    <property type="entry name" value="Proline_DH_dom"/>
</dbReference>
<evidence type="ECO:0000256" key="5">
    <source>
        <dbReference type="ARBA" id="ARBA00048142"/>
    </source>
</evidence>
<evidence type="ECO:0000259" key="8">
    <source>
        <dbReference type="Pfam" id="PF00171"/>
    </source>
</evidence>
<feature type="region of interest" description="Disordered" evidence="7">
    <location>
        <begin position="460"/>
        <end position="489"/>
    </location>
</feature>
<keyword evidence="4" id="KW-0520">NAD</keyword>
<evidence type="ECO:0000256" key="6">
    <source>
        <dbReference type="PIRSR" id="PIRSR000197-1"/>
    </source>
</evidence>
<sequence>MATPHPTSSETDRPGTEVTGEQTVALVERWLTESERYKPSTSASLLADTLKDPAGLAFTLGFVDRVVRPEDLGVAARNLKKLASGAPTFLPGYMRLAIGAGGVMAPALPGVVVPIARRVLRGMVNHLILDAREHKLGAGITHLTASGNRLNINLLGEAVLGDAEADRRLQGTHNLLSRPDVDYVSIKVSSVVNELSLWDYSNTVTKVVERLTPLYQLAANSPTPKFINLDMEEYHDLHLTIDVLKTLLDKPEFLTLEAGIVLQAYLPDALAALQDLTAWSQARRDRGGAPIKVRVVKGANLAMETVAATVHGWPLATYSTKQDSDTNYKRVLDWALRPENTDAVRIGVAGHNLFDIAHAHLLAGARGVTKQIEFEMLLGMAEGQAKAITKDVGDLLLYTPVVHPDNFDAAISYLVRRLEENASPQNFMSAVFELSTNRELFEREKNRFLASLAAVDDVVPGPNRQQSRLTEAAPLPAAPFENAADTDSSLTENRAWASQIITNIPASQLGVETIAAARVSDAARVEEMVTTAIAAQSAWATGGAAARAAILRRAAQGMEARRGDLIEIAAAETGKSVEQADPEVSEAIDFAAYYAEQAELLESVQGASFTPARLTVVTPPWNFPIAIPTGSVVSALAAGSTVIMKPASLSKRCGAVIAEILWDAGVPRDVLLLANMAESVLGKQLVSHPLVERVILTGAYETAELFRSWRDDLPLLAETSGKNSIIVTPSADIDLAVADVVYSAFGHAGQKCSAASLVILVGSMGKSERFLNQLIDSASSLRVDYPTNAAAQMGPIIEPAAGKLEWALTTLDTGETWAVKPEKLDDSNRLFSPGIRLGVTEGSRFHTTEFFGPVLGVMSVPTLADAIRVQNGTAYGLTAGLHSLDPEELGQWLSGVQAGNLYVNRGITGAIVRRQPFGGWKRSAIGAGSKAGGPNYLYGLGSWQPTEVASAPPVNPLHSRVNAVLDAAGALTGEDSALRTAALLDEAAWRAEFGASTDVSALGVERNVFRYLPLGTGIRVREGASQDDAVRVILAAVRAVVASPATTTDLSCGIQLPDAIVRAARTADITVRTESDAAWLGGLAETPLPRIRVVAAPGTPAGDAHTALAGRVDVALYTDPVTLAGRVEILPFLREQSVTITAHRFGNPDAWSEGVI</sequence>
<dbReference type="AlphaFoldDB" id="A0A543I707"/>
<evidence type="ECO:0000313" key="11">
    <source>
        <dbReference type="Proteomes" id="UP000318331"/>
    </source>
</evidence>
<dbReference type="PIRSF" id="PIRSF000197">
    <property type="entry name" value="Bifunct_PutA"/>
    <property type="match status" value="1"/>
</dbReference>
<comment type="pathway">
    <text evidence="1">Amino-acid degradation; L-proline degradation into L-glutamate; L-glutamate from L-proline: step 2/2.</text>
</comment>
<feature type="active site" evidence="6">
    <location>
        <position position="718"/>
    </location>
</feature>
<evidence type="ECO:0000313" key="10">
    <source>
        <dbReference type="EMBL" id="TQM66386.1"/>
    </source>
</evidence>
<dbReference type="Pfam" id="PF01619">
    <property type="entry name" value="Pro_dh"/>
    <property type="match status" value="1"/>
</dbReference>
<dbReference type="GO" id="GO:0004657">
    <property type="term" value="F:proline dehydrogenase activity"/>
    <property type="evidence" value="ECO:0007669"/>
    <property type="project" value="InterPro"/>
</dbReference>
<comment type="catalytic activity">
    <reaction evidence="5">
        <text>L-glutamate 5-semialdehyde + NAD(+) + H2O = L-glutamate + NADH + 2 H(+)</text>
        <dbReference type="Rhea" id="RHEA:30235"/>
        <dbReference type="ChEBI" id="CHEBI:15377"/>
        <dbReference type="ChEBI" id="CHEBI:15378"/>
        <dbReference type="ChEBI" id="CHEBI:29985"/>
        <dbReference type="ChEBI" id="CHEBI:57540"/>
        <dbReference type="ChEBI" id="CHEBI:57945"/>
        <dbReference type="ChEBI" id="CHEBI:58066"/>
        <dbReference type="EC" id="1.2.1.88"/>
    </reaction>
</comment>
<dbReference type="GO" id="GO:0010133">
    <property type="term" value="P:L-proline catabolic process to L-glutamate"/>
    <property type="evidence" value="ECO:0007669"/>
    <property type="project" value="InterPro"/>
</dbReference>
<dbReference type="Proteomes" id="UP000318331">
    <property type="component" value="Unassembled WGS sequence"/>
</dbReference>
<evidence type="ECO:0000259" key="9">
    <source>
        <dbReference type="Pfam" id="PF01619"/>
    </source>
</evidence>
<dbReference type="GO" id="GO:0003700">
    <property type="term" value="F:DNA-binding transcription factor activity"/>
    <property type="evidence" value="ECO:0007669"/>
    <property type="project" value="InterPro"/>
</dbReference>
<evidence type="ECO:0000256" key="4">
    <source>
        <dbReference type="ARBA" id="ARBA00023027"/>
    </source>
</evidence>
<dbReference type="SUPFAM" id="SSF51730">
    <property type="entry name" value="FAD-linked oxidoreductase"/>
    <property type="match status" value="1"/>
</dbReference>
<proteinExistence type="predicted"/>
<dbReference type="Gene3D" id="3.20.20.220">
    <property type="match status" value="1"/>
</dbReference>
<dbReference type="OrthoDB" id="9812625at2"/>
<dbReference type="InterPro" id="IPR029041">
    <property type="entry name" value="FAD-linked_oxidoreductase-like"/>
</dbReference>
<feature type="active site" evidence="6">
    <location>
        <position position="752"/>
    </location>
</feature>
<dbReference type="EC" id="1.2.1.88" evidence="2"/>
<dbReference type="EMBL" id="VFPN01000001">
    <property type="protein sequence ID" value="TQM66386.1"/>
    <property type="molecule type" value="Genomic_DNA"/>
</dbReference>
<dbReference type="SUPFAM" id="SSF53720">
    <property type="entry name" value="ALDH-like"/>
    <property type="match status" value="1"/>
</dbReference>
<reference evidence="10 11" key="1">
    <citation type="submission" date="2019-06" db="EMBL/GenBank/DDBJ databases">
        <title>Sequencing the genomes of 1000 actinobacteria strains.</title>
        <authorList>
            <person name="Klenk H.-P."/>
        </authorList>
    </citation>
    <scope>NUCLEOTIDE SEQUENCE [LARGE SCALE GENOMIC DNA]</scope>
    <source>
        <strain evidence="10 11">DSM 18031</strain>
    </source>
</reference>
<evidence type="ECO:0000256" key="2">
    <source>
        <dbReference type="ARBA" id="ARBA00012884"/>
    </source>
</evidence>
<keyword evidence="3" id="KW-0560">Oxidoreductase</keyword>
<feature type="domain" description="Proline dehydrogenase" evidence="9">
    <location>
        <begin position="141"/>
        <end position="429"/>
    </location>
</feature>
<dbReference type="Gene3D" id="3.40.605.10">
    <property type="entry name" value="Aldehyde Dehydrogenase, Chain A, domain 1"/>
    <property type="match status" value="1"/>
</dbReference>
<protein>
    <recommendedName>
        <fullName evidence="2">L-glutamate gamma-semialdehyde dehydrogenase</fullName>
        <ecNumber evidence="2">1.2.1.88</ecNumber>
    </recommendedName>
</protein>
<dbReference type="GO" id="GO:0009898">
    <property type="term" value="C:cytoplasmic side of plasma membrane"/>
    <property type="evidence" value="ECO:0007669"/>
    <property type="project" value="TreeGrafter"/>
</dbReference>
<keyword evidence="11" id="KW-1185">Reference proteome</keyword>
<dbReference type="Pfam" id="PF00171">
    <property type="entry name" value="Aldedh"/>
    <property type="match status" value="1"/>
</dbReference>